<keyword evidence="2" id="KW-1185">Reference proteome</keyword>
<accession>A0A6G0U3C0</accession>
<evidence type="ECO:0000313" key="1">
    <source>
        <dbReference type="EMBL" id="KAE9543574.1"/>
    </source>
</evidence>
<dbReference type="AlphaFoldDB" id="A0A6G0U3C0"/>
<dbReference type="Proteomes" id="UP000475862">
    <property type="component" value="Unassembled WGS sequence"/>
</dbReference>
<reference evidence="1 2" key="1">
    <citation type="submission" date="2019-08" db="EMBL/GenBank/DDBJ databases">
        <title>The genome of the soybean aphid Biotype 1, its phylome, world population structure and adaptation to the North American continent.</title>
        <authorList>
            <person name="Giordano R."/>
            <person name="Donthu R.K."/>
            <person name="Hernandez A.G."/>
            <person name="Wright C.L."/>
            <person name="Zimin A.V."/>
        </authorList>
    </citation>
    <scope>NUCLEOTIDE SEQUENCE [LARGE SCALE GENOMIC DNA]</scope>
    <source>
        <tissue evidence="1">Whole aphids</tissue>
    </source>
</reference>
<dbReference type="EMBL" id="VYZN01000008">
    <property type="protein sequence ID" value="KAE9543574.1"/>
    <property type="molecule type" value="Genomic_DNA"/>
</dbReference>
<proteinExistence type="predicted"/>
<organism evidence="1 2">
    <name type="scientific">Aphis glycines</name>
    <name type="common">Soybean aphid</name>
    <dbReference type="NCBI Taxonomy" id="307491"/>
    <lineage>
        <taxon>Eukaryota</taxon>
        <taxon>Metazoa</taxon>
        <taxon>Ecdysozoa</taxon>
        <taxon>Arthropoda</taxon>
        <taxon>Hexapoda</taxon>
        <taxon>Insecta</taxon>
        <taxon>Pterygota</taxon>
        <taxon>Neoptera</taxon>
        <taxon>Paraneoptera</taxon>
        <taxon>Hemiptera</taxon>
        <taxon>Sternorrhyncha</taxon>
        <taxon>Aphidomorpha</taxon>
        <taxon>Aphidoidea</taxon>
        <taxon>Aphididae</taxon>
        <taxon>Aphidini</taxon>
        <taxon>Aphis</taxon>
        <taxon>Aphis</taxon>
    </lineage>
</organism>
<evidence type="ECO:0000313" key="2">
    <source>
        <dbReference type="Proteomes" id="UP000475862"/>
    </source>
</evidence>
<sequence length="218" mass="24703">MFVLHYSPIIFFKSTKHCLLSLHDPLKDLLGKYEILLLRSSSVQFLVLFFFCGNIGANSFFEDFLEIVKSPSTISIFSASCLILYSSNSFSSNGTRFLIINLIFLSPPSSIKSRASVPGAVSAFRWWILLSKYLSARIILLFGFEAHITKTSLENPLSRSPLLANTTLILRIPQYCNKHLLKILKNMHQGQILYYATIGPTYALILKHVQLISIERTH</sequence>
<gene>
    <name evidence="1" type="ORF">AGLY_002374</name>
</gene>
<comment type="caution">
    <text evidence="1">The sequence shown here is derived from an EMBL/GenBank/DDBJ whole genome shotgun (WGS) entry which is preliminary data.</text>
</comment>
<name>A0A6G0U3C0_APHGL</name>
<protein>
    <submittedName>
        <fullName evidence="1">Uncharacterized protein</fullName>
    </submittedName>
</protein>